<dbReference type="Pfam" id="PF13239">
    <property type="entry name" value="2TM"/>
    <property type="match status" value="1"/>
</dbReference>
<keyword evidence="1" id="KW-0812">Transmembrane</keyword>
<evidence type="ECO:0000313" key="3">
    <source>
        <dbReference type="EMBL" id="QSZ67414.1"/>
    </source>
</evidence>
<sequence length="91" mass="10899">MEEESYERAQKRVRELRGFYEHLGIYLVVNLLLFAINAVTSPGAWWFYWVTLFWGVGLLFHAVGTFLGGRILGPEWEERKVREYMEKEKKR</sequence>
<organism evidence="3 4">
    <name type="scientific">Methanofollis aquaemaris</name>
    <dbReference type="NCBI Taxonomy" id="126734"/>
    <lineage>
        <taxon>Archaea</taxon>
        <taxon>Methanobacteriati</taxon>
        <taxon>Methanobacteriota</taxon>
        <taxon>Stenosarchaea group</taxon>
        <taxon>Methanomicrobia</taxon>
        <taxon>Methanomicrobiales</taxon>
        <taxon>Methanomicrobiaceae</taxon>
        <taxon>Methanofollis</taxon>
    </lineage>
</organism>
<feature type="transmembrane region" description="Helical" evidence="1">
    <location>
        <begin position="46"/>
        <end position="72"/>
    </location>
</feature>
<protein>
    <submittedName>
        <fullName evidence="3">2TM domain-containing protein</fullName>
    </submittedName>
</protein>
<dbReference type="InterPro" id="IPR025698">
    <property type="entry name" value="2TM_dom"/>
</dbReference>
<dbReference type="GeneID" id="76424258"/>
<reference evidence="3" key="1">
    <citation type="journal article" date="2001" name="Int. J. Syst. Evol. Microbiol.">
        <title>Methanofollis aquaemaris sp. nov., a methanogen isolated from an aquaculture fish pond.</title>
        <authorList>
            <person name="Lai M.C."/>
            <person name="Chen S.C."/>
        </authorList>
    </citation>
    <scope>NUCLEOTIDE SEQUENCE</scope>
    <source>
        <strain evidence="3">N2F9704</strain>
    </source>
</reference>
<keyword evidence="1" id="KW-0472">Membrane</keyword>
<reference evidence="3" key="2">
    <citation type="submission" date="2019-02" db="EMBL/GenBank/DDBJ databases">
        <authorList>
            <person name="Chen S.-C."/>
            <person name="Chien H.-H."/>
            <person name="Lai M.-C."/>
        </authorList>
    </citation>
    <scope>NUCLEOTIDE SEQUENCE</scope>
    <source>
        <strain evidence="3">N2F9704</strain>
    </source>
</reference>
<dbReference type="Proteomes" id="UP001042704">
    <property type="component" value="Chromosome"/>
</dbReference>
<evidence type="ECO:0000259" key="2">
    <source>
        <dbReference type="Pfam" id="PF13239"/>
    </source>
</evidence>
<evidence type="ECO:0000256" key="1">
    <source>
        <dbReference type="SAM" id="Phobius"/>
    </source>
</evidence>
<feature type="transmembrane region" description="Helical" evidence="1">
    <location>
        <begin position="20"/>
        <end position="40"/>
    </location>
</feature>
<keyword evidence="1" id="KW-1133">Transmembrane helix</keyword>
<proteinExistence type="predicted"/>
<name>A0A8A3S6X9_9EURY</name>
<gene>
    <name evidence="3" type="ORF">RJ40_07805</name>
</gene>
<feature type="domain" description="2TM" evidence="2">
    <location>
        <begin position="7"/>
        <end position="86"/>
    </location>
</feature>
<accession>A0A8A3S6X9</accession>
<dbReference type="RefSeq" id="WP_265580303.1">
    <property type="nucleotide sequence ID" value="NZ_CP036172.1"/>
</dbReference>
<dbReference type="AlphaFoldDB" id="A0A8A3S6X9"/>
<keyword evidence="4" id="KW-1185">Reference proteome</keyword>
<dbReference type="KEGG" id="maqe:RJ40_07805"/>
<dbReference type="EMBL" id="CP036172">
    <property type="protein sequence ID" value="QSZ67414.1"/>
    <property type="molecule type" value="Genomic_DNA"/>
</dbReference>
<evidence type="ECO:0000313" key="4">
    <source>
        <dbReference type="Proteomes" id="UP001042704"/>
    </source>
</evidence>